<dbReference type="GO" id="GO:0008285">
    <property type="term" value="P:negative regulation of cell population proliferation"/>
    <property type="evidence" value="ECO:0007669"/>
    <property type="project" value="InterPro"/>
</dbReference>
<evidence type="ECO:0000256" key="4">
    <source>
        <dbReference type="ARBA" id="ARBA00022692"/>
    </source>
</evidence>
<keyword evidence="2" id="KW-0217">Developmental protein</keyword>
<dbReference type="PaxDb" id="3847-GLYMA20G32311.1"/>
<proteinExistence type="inferred from homology"/>
<dbReference type="PANTHER" id="PTHR33102">
    <property type="entry name" value="DVL19-RELATED-RELATED"/>
    <property type="match status" value="1"/>
</dbReference>
<evidence type="ECO:0000256" key="1">
    <source>
        <dbReference type="ARBA" id="ARBA00004162"/>
    </source>
</evidence>
<evidence type="ECO:0000313" key="10">
    <source>
        <dbReference type="Proteomes" id="UP000008827"/>
    </source>
</evidence>
<dbReference type="GO" id="GO:0005886">
    <property type="term" value="C:plasma membrane"/>
    <property type="evidence" value="ECO:0007669"/>
    <property type="project" value="UniProtKB-SubCell"/>
</dbReference>
<dbReference type="AlphaFoldDB" id="A0A0R0EPX8"/>
<dbReference type="Pfam" id="PF08137">
    <property type="entry name" value="DVL"/>
    <property type="match status" value="1"/>
</dbReference>
<evidence type="ECO:0000313" key="8">
    <source>
        <dbReference type="EMBL" id="KRG91956.1"/>
    </source>
</evidence>
<sequence length="50" mass="6221">MMQEDISSCTRHVFEPFKSFGRRCTRLAKEQRARFYIFRRCITMLVCWRE</sequence>
<keyword evidence="6" id="KW-0472">Membrane</keyword>
<evidence type="ECO:0000256" key="2">
    <source>
        <dbReference type="ARBA" id="ARBA00022473"/>
    </source>
</evidence>
<reference evidence="9" key="2">
    <citation type="submission" date="2018-02" db="UniProtKB">
        <authorList>
            <consortium name="EnsemblPlants"/>
        </authorList>
    </citation>
    <scope>IDENTIFICATION</scope>
    <source>
        <strain evidence="9">Williams 82</strain>
    </source>
</reference>
<comment type="similarity">
    <text evidence="7">Belongs to the DVL/RTFL small polypeptides family.</text>
</comment>
<evidence type="ECO:0000256" key="5">
    <source>
        <dbReference type="ARBA" id="ARBA00022989"/>
    </source>
</evidence>
<evidence type="ECO:0008006" key="11">
    <source>
        <dbReference type="Google" id="ProtNLM"/>
    </source>
</evidence>
<dbReference type="InParanoid" id="A0A0R0EPX8"/>
<dbReference type="Gramene" id="KRG91956">
    <property type="protein sequence ID" value="KRG91956"/>
    <property type="gene ID" value="GLYMA_20G182300"/>
</dbReference>
<keyword evidence="10" id="KW-1185">Reference proteome</keyword>
<dbReference type="GO" id="GO:0048367">
    <property type="term" value="P:shoot system development"/>
    <property type="evidence" value="ECO:0007669"/>
    <property type="project" value="UniProtKB-ARBA"/>
</dbReference>
<dbReference type="EMBL" id="CM000853">
    <property type="protein sequence ID" value="KRG91956.1"/>
    <property type="molecule type" value="Genomic_DNA"/>
</dbReference>
<dbReference type="EnsemblPlants" id="KRG91956">
    <property type="protein sequence ID" value="KRG91956"/>
    <property type="gene ID" value="GLYMA_20G182300"/>
</dbReference>
<dbReference type="InterPro" id="IPR012552">
    <property type="entry name" value="DVL"/>
</dbReference>
<protein>
    <recommendedName>
        <fullName evidence="11">DEVIL-like protein</fullName>
    </recommendedName>
</protein>
<reference evidence="8 9" key="1">
    <citation type="journal article" date="2010" name="Nature">
        <title>Genome sequence of the palaeopolyploid soybean.</title>
        <authorList>
            <person name="Schmutz J."/>
            <person name="Cannon S.B."/>
            <person name="Schlueter J."/>
            <person name="Ma J."/>
            <person name="Mitros T."/>
            <person name="Nelson W."/>
            <person name="Hyten D.L."/>
            <person name="Song Q."/>
            <person name="Thelen J.J."/>
            <person name="Cheng J."/>
            <person name="Xu D."/>
            <person name="Hellsten U."/>
            <person name="May G.D."/>
            <person name="Yu Y."/>
            <person name="Sakurai T."/>
            <person name="Umezawa T."/>
            <person name="Bhattacharyya M.K."/>
            <person name="Sandhu D."/>
            <person name="Valliyodan B."/>
            <person name="Lindquist E."/>
            <person name="Peto M."/>
            <person name="Grant D."/>
            <person name="Shu S."/>
            <person name="Goodstein D."/>
            <person name="Barry K."/>
            <person name="Futrell-Griggs M."/>
            <person name="Abernathy B."/>
            <person name="Du J."/>
            <person name="Tian Z."/>
            <person name="Zhu L."/>
            <person name="Gill N."/>
            <person name="Joshi T."/>
            <person name="Libault M."/>
            <person name="Sethuraman A."/>
            <person name="Zhang X.-C."/>
            <person name="Shinozaki K."/>
            <person name="Nguyen H.T."/>
            <person name="Wing R.A."/>
            <person name="Cregan P."/>
            <person name="Specht J."/>
            <person name="Grimwood J."/>
            <person name="Rokhsar D."/>
            <person name="Stacey G."/>
            <person name="Shoemaker R.C."/>
            <person name="Jackson S.A."/>
        </authorList>
    </citation>
    <scope>NUCLEOTIDE SEQUENCE [LARGE SCALE GENOMIC DNA]</scope>
    <source>
        <strain evidence="9">cv. Williams 82</strain>
        <tissue evidence="8">Callus</tissue>
    </source>
</reference>
<reference evidence="8" key="3">
    <citation type="submission" date="2018-07" db="EMBL/GenBank/DDBJ databases">
        <title>WGS assembly of Glycine max.</title>
        <authorList>
            <person name="Schmutz J."/>
            <person name="Cannon S."/>
            <person name="Schlueter J."/>
            <person name="Ma J."/>
            <person name="Mitros T."/>
            <person name="Nelson W."/>
            <person name="Hyten D."/>
            <person name="Song Q."/>
            <person name="Thelen J."/>
            <person name="Cheng J."/>
            <person name="Xu D."/>
            <person name="Hellsten U."/>
            <person name="May G."/>
            <person name="Yu Y."/>
            <person name="Sakurai T."/>
            <person name="Umezawa T."/>
            <person name="Bhattacharyya M."/>
            <person name="Sandhu D."/>
            <person name="Valliyodan B."/>
            <person name="Lindquist E."/>
            <person name="Peto M."/>
            <person name="Grant D."/>
            <person name="Shu S."/>
            <person name="Goodstein D."/>
            <person name="Barry K."/>
            <person name="Futrell-Griggs M."/>
            <person name="Abernathy B."/>
            <person name="Du J."/>
            <person name="Tian Z."/>
            <person name="Zhu L."/>
            <person name="Gill N."/>
            <person name="Joshi T."/>
            <person name="Libault M."/>
            <person name="Sethuraman A."/>
            <person name="Zhang X."/>
            <person name="Shinozaki K."/>
            <person name="Nguyen H."/>
            <person name="Wing R."/>
            <person name="Cregan P."/>
            <person name="Specht J."/>
            <person name="Grimwood J."/>
            <person name="Rokhsar D."/>
            <person name="Stacey G."/>
            <person name="Shoemaker R."/>
            <person name="Jackson S."/>
        </authorList>
    </citation>
    <scope>NUCLEOTIDE SEQUENCE</scope>
    <source>
        <tissue evidence="8">Callus</tissue>
    </source>
</reference>
<keyword evidence="4" id="KW-0812">Transmembrane</keyword>
<dbReference type="OrthoDB" id="784420at2759"/>
<keyword evidence="5" id="KW-1133">Transmembrane helix</keyword>
<evidence type="ECO:0000256" key="7">
    <source>
        <dbReference type="ARBA" id="ARBA00024340"/>
    </source>
</evidence>
<dbReference type="InterPro" id="IPR051525">
    <property type="entry name" value="DVL_RTFL_regulatory"/>
</dbReference>
<gene>
    <name evidence="8" type="ORF">GLYMA_20G182300</name>
</gene>
<keyword evidence="3" id="KW-1003">Cell membrane</keyword>
<dbReference type="Proteomes" id="UP000008827">
    <property type="component" value="Chromosome 20"/>
</dbReference>
<organism evidence="8">
    <name type="scientific">Glycine max</name>
    <name type="common">Soybean</name>
    <name type="synonym">Glycine hispida</name>
    <dbReference type="NCBI Taxonomy" id="3847"/>
    <lineage>
        <taxon>Eukaryota</taxon>
        <taxon>Viridiplantae</taxon>
        <taxon>Streptophyta</taxon>
        <taxon>Embryophyta</taxon>
        <taxon>Tracheophyta</taxon>
        <taxon>Spermatophyta</taxon>
        <taxon>Magnoliopsida</taxon>
        <taxon>eudicotyledons</taxon>
        <taxon>Gunneridae</taxon>
        <taxon>Pentapetalae</taxon>
        <taxon>rosids</taxon>
        <taxon>fabids</taxon>
        <taxon>Fabales</taxon>
        <taxon>Fabaceae</taxon>
        <taxon>Papilionoideae</taxon>
        <taxon>50 kb inversion clade</taxon>
        <taxon>NPAAA clade</taxon>
        <taxon>indigoferoid/millettioid clade</taxon>
        <taxon>Phaseoleae</taxon>
        <taxon>Glycine</taxon>
        <taxon>Glycine subgen. Soja</taxon>
    </lineage>
</organism>
<name>A0A0R0EPX8_SOYBN</name>
<comment type="subcellular location">
    <subcellularLocation>
        <location evidence="1">Cell membrane</location>
        <topology evidence="1">Single-pass membrane protein</topology>
    </subcellularLocation>
</comment>
<evidence type="ECO:0000313" key="9">
    <source>
        <dbReference type="EnsemblPlants" id="KRG91956"/>
    </source>
</evidence>
<evidence type="ECO:0000256" key="6">
    <source>
        <dbReference type="ARBA" id="ARBA00023136"/>
    </source>
</evidence>
<accession>A0A0R0EPX8</accession>
<evidence type="ECO:0000256" key="3">
    <source>
        <dbReference type="ARBA" id="ARBA00022475"/>
    </source>
</evidence>